<dbReference type="GO" id="GO:0005576">
    <property type="term" value="C:extracellular region"/>
    <property type="evidence" value="ECO:0007669"/>
    <property type="project" value="TreeGrafter"/>
</dbReference>
<evidence type="ECO:0000313" key="10">
    <source>
        <dbReference type="Proteomes" id="UP001460270"/>
    </source>
</evidence>
<keyword evidence="6 7" id="KW-0326">Glycosidase</keyword>
<dbReference type="AlphaFoldDB" id="A0AAW0PQV8"/>
<keyword evidence="7" id="KW-0378">Hydrolase</keyword>
<dbReference type="Proteomes" id="UP001460270">
    <property type="component" value="Unassembled WGS sequence"/>
</dbReference>
<dbReference type="PIRSF" id="PIRSF001065">
    <property type="entry name" value="Lysozyme_g"/>
    <property type="match status" value="1"/>
</dbReference>
<organism evidence="9 10">
    <name type="scientific">Mugilogobius chulae</name>
    <name type="common">yellowstripe goby</name>
    <dbReference type="NCBI Taxonomy" id="88201"/>
    <lineage>
        <taxon>Eukaryota</taxon>
        <taxon>Metazoa</taxon>
        <taxon>Chordata</taxon>
        <taxon>Craniata</taxon>
        <taxon>Vertebrata</taxon>
        <taxon>Euteleostomi</taxon>
        <taxon>Actinopterygii</taxon>
        <taxon>Neopterygii</taxon>
        <taxon>Teleostei</taxon>
        <taxon>Neoteleostei</taxon>
        <taxon>Acanthomorphata</taxon>
        <taxon>Gobiaria</taxon>
        <taxon>Gobiiformes</taxon>
        <taxon>Gobioidei</taxon>
        <taxon>Gobiidae</taxon>
        <taxon>Gobionellinae</taxon>
        <taxon>Mugilogobius</taxon>
    </lineage>
</organism>
<dbReference type="EMBL" id="JBBPFD010000004">
    <property type="protein sequence ID" value="KAK7929908.1"/>
    <property type="molecule type" value="Genomic_DNA"/>
</dbReference>
<evidence type="ECO:0000256" key="4">
    <source>
        <dbReference type="ARBA" id="ARBA00016485"/>
    </source>
</evidence>
<dbReference type="GO" id="GO:0050830">
    <property type="term" value="P:defense response to Gram-positive bacterium"/>
    <property type="evidence" value="ECO:0007669"/>
    <property type="project" value="TreeGrafter"/>
</dbReference>
<dbReference type="SUPFAM" id="SSF53955">
    <property type="entry name" value="Lysozyme-like"/>
    <property type="match status" value="1"/>
</dbReference>
<evidence type="ECO:0000256" key="1">
    <source>
        <dbReference type="ARBA" id="ARBA00000632"/>
    </source>
</evidence>
<dbReference type="Gene3D" id="1.10.530.10">
    <property type="match status" value="1"/>
</dbReference>
<dbReference type="PANTHER" id="PTHR31698">
    <property type="entry name" value="LYSOZYME G FAMILY MEMBER"/>
    <property type="match status" value="1"/>
</dbReference>
<reference evidence="10" key="1">
    <citation type="submission" date="2024-04" db="EMBL/GenBank/DDBJ databases">
        <title>Salinicola lusitanus LLJ914,a marine bacterium isolated from the Okinawa Trough.</title>
        <authorList>
            <person name="Li J."/>
        </authorList>
    </citation>
    <scope>NUCLEOTIDE SEQUENCE [LARGE SCALE GENOMIC DNA]</scope>
</reference>
<dbReference type="InterPro" id="IPR002152">
    <property type="entry name" value="Glyco_hydro_23"/>
</dbReference>
<name>A0AAW0PQV8_9GOBI</name>
<comment type="catalytic activity">
    <reaction evidence="1 7">
        <text>Hydrolysis of (1-&gt;4)-beta-linkages between N-acetylmuramic acid and N-acetyl-D-glucosamine residues in a peptidoglycan and between N-acetyl-D-glucosamine residues in chitodextrins.</text>
        <dbReference type="EC" id="3.2.1.17"/>
    </reaction>
</comment>
<feature type="active site" evidence="8">
    <location>
        <position position="128"/>
    </location>
</feature>
<proteinExistence type="inferred from homology"/>
<gene>
    <name evidence="9" type="ORF">WMY93_006303</name>
</gene>
<keyword evidence="5" id="KW-0081">Bacteriolytic enzyme</keyword>
<dbReference type="InterPro" id="IPR023346">
    <property type="entry name" value="Lysozyme-like_dom_sf"/>
</dbReference>
<evidence type="ECO:0000256" key="8">
    <source>
        <dbReference type="PIRSR" id="PIRSR001065-1"/>
    </source>
</evidence>
<evidence type="ECO:0000313" key="9">
    <source>
        <dbReference type="EMBL" id="KAK7929908.1"/>
    </source>
</evidence>
<keyword evidence="5" id="KW-0929">Antimicrobial</keyword>
<comment type="caution">
    <text evidence="9">The sequence shown here is derived from an EMBL/GenBank/DDBJ whole genome shotgun (WGS) entry which is preliminary data.</text>
</comment>
<dbReference type="GO" id="GO:0003796">
    <property type="term" value="F:lysozyme activity"/>
    <property type="evidence" value="ECO:0007669"/>
    <property type="project" value="UniProtKB-UniRule"/>
</dbReference>
<protein>
    <recommendedName>
        <fullName evidence="4 7">Lysozyme g</fullName>
        <ecNumber evidence="3 7">3.2.1.17</ecNumber>
    </recommendedName>
</protein>
<dbReference type="PRINTS" id="PR00749">
    <property type="entry name" value="LYSOZYMEG"/>
</dbReference>
<keyword evidence="10" id="KW-1185">Reference proteome</keyword>
<sequence length="189" mass="21459">MGKANLFSYKVKCHVLCFKYCTCLVVFEDINIIKDASGASQQTASQDRLGCKGRLLIYLIKRKNTVLVLHIRVEASQQMAKIDLERMKKYKSMIITVGRDLQIDPALIAGIISRESRAGNVLQNGWGDYGRGWGLMQVDVSPTGGRHVPEGDWNSEEHLRQGTRILKYFIERIRNKFGDWTEAQQLKGV</sequence>
<comment type="similarity">
    <text evidence="2 7">Belongs to the glycosyl hydrolase 23 family.</text>
</comment>
<dbReference type="EC" id="3.2.1.17" evidence="3 7"/>
<feature type="active site" evidence="8">
    <location>
        <position position="115"/>
    </location>
</feature>
<evidence type="ECO:0000256" key="7">
    <source>
        <dbReference type="PIRNR" id="PIRNR001065"/>
    </source>
</evidence>
<evidence type="ECO:0000256" key="5">
    <source>
        <dbReference type="ARBA" id="ARBA00022638"/>
    </source>
</evidence>
<evidence type="ECO:0000256" key="2">
    <source>
        <dbReference type="ARBA" id="ARBA00008902"/>
    </source>
</evidence>
<dbReference type="GO" id="GO:0031640">
    <property type="term" value="P:killing of cells of another organism"/>
    <property type="evidence" value="ECO:0007669"/>
    <property type="project" value="UniProtKB-KW"/>
</dbReference>
<evidence type="ECO:0000256" key="3">
    <source>
        <dbReference type="ARBA" id="ARBA00012732"/>
    </source>
</evidence>
<accession>A0AAW0PQV8</accession>
<dbReference type="GO" id="GO:0009253">
    <property type="term" value="P:peptidoglycan catabolic process"/>
    <property type="evidence" value="ECO:0007669"/>
    <property type="project" value="InterPro"/>
</dbReference>
<dbReference type="PANTHER" id="PTHR31698:SF8">
    <property type="entry name" value="LYSOZYME G-RELATED"/>
    <property type="match status" value="1"/>
</dbReference>
<evidence type="ECO:0000256" key="6">
    <source>
        <dbReference type="ARBA" id="ARBA00023295"/>
    </source>
</evidence>